<dbReference type="Pfam" id="PF23203">
    <property type="entry name" value="KIF21A"/>
    <property type="match status" value="1"/>
</dbReference>
<evidence type="ECO:0000256" key="16">
    <source>
        <dbReference type="PROSITE-ProRule" id="PRU00221"/>
    </source>
</evidence>
<dbReference type="InterPro" id="IPR019821">
    <property type="entry name" value="Kinesin_motor_CS"/>
</dbReference>
<dbReference type="SUPFAM" id="SSF52540">
    <property type="entry name" value="P-loop containing nucleoside triphosphate hydrolases"/>
    <property type="match status" value="1"/>
</dbReference>
<keyword evidence="14" id="KW-0206">Cytoskeleton</keyword>
<evidence type="ECO:0000256" key="1">
    <source>
        <dbReference type="ARBA" id="ARBA00004245"/>
    </source>
</evidence>
<organism evidence="21 22">
    <name type="scientific">Sinocyclocheilus grahami</name>
    <name type="common">Dianchi golden-line fish</name>
    <name type="synonym">Barbus grahami</name>
    <dbReference type="NCBI Taxonomy" id="75366"/>
    <lineage>
        <taxon>Eukaryota</taxon>
        <taxon>Metazoa</taxon>
        <taxon>Chordata</taxon>
        <taxon>Craniata</taxon>
        <taxon>Vertebrata</taxon>
        <taxon>Euteleostomi</taxon>
        <taxon>Actinopterygii</taxon>
        <taxon>Neopterygii</taxon>
        <taxon>Teleostei</taxon>
        <taxon>Ostariophysi</taxon>
        <taxon>Cypriniformes</taxon>
        <taxon>Cyprinidae</taxon>
        <taxon>Cyprininae</taxon>
        <taxon>Sinocyclocheilus</taxon>
    </lineage>
</organism>
<protein>
    <submittedName>
        <fullName evidence="21">Kinesin family member 21A</fullName>
    </submittedName>
</protein>
<dbReference type="InterPro" id="IPR027417">
    <property type="entry name" value="P-loop_NTPase"/>
</dbReference>
<evidence type="ECO:0000256" key="5">
    <source>
        <dbReference type="ARBA" id="ARBA00022490"/>
    </source>
</evidence>
<evidence type="ECO:0000256" key="7">
    <source>
        <dbReference type="ARBA" id="ARBA00022574"/>
    </source>
</evidence>
<dbReference type="GO" id="GO:0007052">
    <property type="term" value="P:mitotic spindle organization"/>
    <property type="evidence" value="ECO:0007669"/>
    <property type="project" value="TreeGrafter"/>
</dbReference>
<evidence type="ECO:0000256" key="12">
    <source>
        <dbReference type="ARBA" id="ARBA00023054"/>
    </source>
</evidence>
<feature type="coiled-coil region" evidence="18">
    <location>
        <begin position="862"/>
        <end position="924"/>
    </location>
</feature>
<reference evidence="21" key="2">
    <citation type="submission" date="2025-09" db="UniProtKB">
        <authorList>
            <consortium name="Ensembl"/>
        </authorList>
    </citation>
    <scope>IDENTIFICATION</scope>
</reference>
<dbReference type="PROSITE" id="PS50294">
    <property type="entry name" value="WD_REPEATS_REGION"/>
    <property type="match status" value="1"/>
</dbReference>
<evidence type="ECO:0000256" key="19">
    <source>
        <dbReference type="SAM" id="MobiDB-lite"/>
    </source>
</evidence>
<feature type="repeat" description="WD" evidence="16">
    <location>
        <begin position="1104"/>
        <end position="1135"/>
    </location>
</feature>
<dbReference type="InterPro" id="IPR027640">
    <property type="entry name" value="Kinesin-like_fam"/>
</dbReference>
<comment type="subcellular location">
    <subcellularLocation>
        <location evidence="3">Cell projection</location>
        <location evidence="3">Axon</location>
    </subcellularLocation>
    <subcellularLocation>
        <location evidence="2">Cell projection</location>
        <location evidence="2">Dendrite</location>
    </subcellularLocation>
    <subcellularLocation>
        <location evidence="4">Cell projection</location>
        <location evidence="4">Growth cone</location>
    </subcellularLocation>
    <subcellularLocation>
        <location evidence="1">Cytoplasm</location>
        <location evidence="1">Cytoskeleton</location>
    </subcellularLocation>
</comment>
<keyword evidence="11 17" id="KW-0067">ATP-binding</keyword>
<keyword evidence="6" id="KW-0597">Phosphoprotein</keyword>
<dbReference type="InterPro" id="IPR001752">
    <property type="entry name" value="Kinesin_motor_dom"/>
</dbReference>
<dbReference type="InterPro" id="IPR015943">
    <property type="entry name" value="WD40/YVTN_repeat-like_dom_sf"/>
</dbReference>
<dbReference type="Pfam" id="PF23204">
    <property type="entry name" value="KIF21A_2nd"/>
    <property type="match status" value="1"/>
</dbReference>
<dbReference type="PROSITE" id="PS50082">
    <property type="entry name" value="WD_REPEATS_2"/>
    <property type="match status" value="2"/>
</dbReference>
<reference evidence="21" key="1">
    <citation type="submission" date="2025-08" db="UniProtKB">
        <authorList>
            <consortium name="Ensembl"/>
        </authorList>
    </citation>
    <scope>IDENTIFICATION</scope>
</reference>
<dbReference type="CDD" id="cd00200">
    <property type="entry name" value="WD40"/>
    <property type="match status" value="1"/>
</dbReference>
<keyword evidence="5" id="KW-0963">Cytoplasm</keyword>
<evidence type="ECO:0000259" key="20">
    <source>
        <dbReference type="PROSITE" id="PS50067"/>
    </source>
</evidence>
<keyword evidence="12 18" id="KW-0175">Coiled coil</keyword>
<feature type="region of interest" description="Disordered" evidence="19">
    <location>
        <begin position="547"/>
        <end position="590"/>
    </location>
</feature>
<evidence type="ECO:0000256" key="10">
    <source>
        <dbReference type="ARBA" id="ARBA00022741"/>
    </source>
</evidence>
<feature type="domain" description="Kinesin motor" evidence="20">
    <location>
        <begin position="4"/>
        <end position="367"/>
    </location>
</feature>
<feature type="compositionally biased region" description="Acidic residues" evidence="19">
    <location>
        <begin position="559"/>
        <end position="590"/>
    </location>
</feature>
<dbReference type="GO" id="GO:0005875">
    <property type="term" value="C:microtubule associated complex"/>
    <property type="evidence" value="ECO:0007669"/>
    <property type="project" value="TreeGrafter"/>
</dbReference>
<feature type="region of interest" description="Disordered" evidence="19">
    <location>
        <begin position="790"/>
        <end position="823"/>
    </location>
</feature>
<dbReference type="CDD" id="cd01372">
    <property type="entry name" value="KISc_KIF4"/>
    <property type="match status" value="1"/>
</dbReference>
<feature type="region of interest" description="Disordered" evidence="19">
    <location>
        <begin position="729"/>
        <end position="756"/>
    </location>
</feature>
<keyword evidence="10 17" id="KW-0547">Nucleotide-binding</keyword>
<dbReference type="GO" id="GO:0003777">
    <property type="term" value="F:microtubule motor activity"/>
    <property type="evidence" value="ECO:0007669"/>
    <property type="project" value="InterPro"/>
</dbReference>
<dbReference type="Pfam" id="PF25764">
    <property type="entry name" value="KIF21A_4th"/>
    <property type="match status" value="1"/>
</dbReference>
<dbReference type="SMART" id="SM00320">
    <property type="entry name" value="WD40"/>
    <property type="match status" value="6"/>
</dbReference>
<feature type="repeat" description="WD" evidence="16">
    <location>
        <begin position="1341"/>
        <end position="1370"/>
    </location>
</feature>
<dbReference type="PROSITE" id="PS00411">
    <property type="entry name" value="KINESIN_MOTOR_1"/>
    <property type="match status" value="1"/>
</dbReference>
<keyword evidence="15" id="KW-0966">Cell projection</keyword>
<evidence type="ECO:0000256" key="9">
    <source>
        <dbReference type="ARBA" id="ARBA00022737"/>
    </source>
</evidence>
<evidence type="ECO:0000256" key="8">
    <source>
        <dbReference type="ARBA" id="ARBA00022701"/>
    </source>
</evidence>
<comment type="similarity">
    <text evidence="17">Belongs to the TRAFAC class myosin-kinesin ATPase superfamily. Kinesin family.</text>
</comment>
<dbReference type="Gene3D" id="2.130.10.10">
    <property type="entry name" value="YVTN repeat-like/Quinoprotein amine dehydrogenase"/>
    <property type="match status" value="2"/>
</dbReference>
<dbReference type="Pfam" id="PF00400">
    <property type="entry name" value="WD40"/>
    <property type="match status" value="3"/>
</dbReference>
<evidence type="ECO:0000256" key="3">
    <source>
        <dbReference type="ARBA" id="ARBA00004489"/>
    </source>
</evidence>
<dbReference type="CDD" id="cd22263">
    <property type="entry name" value="Rcc_KIF21A"/>
    <property type="match status" value="1"/>
</dbReference>
<dbReference type="GO" id="GO:0030426">
    <property type="term" value="C:growth cone"/>
    <property type="evidence" value="ECO:0007669"/>
    <property type="project" value="UniProtKB-SubCell"/>
</dbReference>
<dbReference type="InterPro" id="IPR056532">
    <property type="entry name" value="KIF21A/B_hel_2"/>
</dbReference>
<dbReference type="SMART" id="SM00129">
    <property type="entry name" value="KISc"/>
    <property type="match status" value="1"/>
</dbReference>
<keyword evidence="13 17" id="KW-0505">Motor protein</keyword>
<dbReference type="GO" id="GO:0005874">
    <property type="term" value="C:microtubule"/>
    <property type="evidence" value="ECO:0007669"/>
    <property type="project" value="UniProtKB-KW"/>
</dbReference>
<dbReference type="PRINTS" id="PR00380">
    <property type="entry name" value="KINESINHEAVY"/>
</dbReference>
<evidence type="ECO:0000256" key="13">
    <source>
        <dbReference type="ARBA" id="ARBA00023175"/>
    </source>
</evidence>
<evidence type="ECO:0000256" key="17">
    <source>
        <dbReference type="PROSITE-ProRule" id="PRU00283"/>
    </source>
</evidence>
<dbReference type="InterPro" id="IPR001680">
    <property type="entry name" value="WD40_rpt"/>
</dbReference>
<dbReference type="PANTHER" id="PTHR47969">
    <property type="entry name" value="CHROMOSOME-ASSOCIATED KINESIN KIF4A-RELATED"/>
    <property type="match status" value="1"/>
</dbReference>
<keyword evidence="9" id="KW-0677">Repeat</keyword>
<name>A0A672QAQ6_SINGR</name>
<dbReference type="GO" id="GO:0005524">
    <property type="term" value="F:ATP binding"/>
    <property type="evidence" value="ECO:0007669"/>
    <property type="project" value="UniProtKB-UniRule"/>
</dbReference>
<gene>
    <name evidence="21" type="primary">kif21a</name>
</gene>
<evidence type="ECO:0000256" key="11">
    <source>
        <dbReference type="ARBA" id="ARBA00022840"/>
    </source>
</evidence>
<evidence type="ECO:0000256" key="6">
    <source>
        <dbReference type="ARBA" id="ARBA00022553"/>
    </source>
</evidence>
<evidence type="ECO:0000256" key="4">
    <source>
        <dbReference type="ARBA" id="ARBA00004624"/>
    </source>
</evidence>
<evidence type="ECO:0000256" key="2">
    <source>
        <dbReference type="ARBA" id="ARBA00004279"/>
    </source>
</evidence>
<evidence type="ECO:0000256" key="14">
    <source>
        <dbReference type="ARBA" id="ARBA00023212"/>
    </source>
</evidence>
<feature type="binding site" evidence="17">
    <location>
        <begin position="83"/>
        <end position="90"/>
    </location>
    <ligand>
        <name>ATP</name>
        <dbReference type="ChEBI" id="CHEBI:30616"/>
    </ligand>
</feature>
<dbReference type="GO" id="GO:0030425">
    <property type="term" value="C:dendrite"/>
    <property type="evidence" value="ECO:0007669"/>
    <property type="project" value="UniProtKB-SubCell"/>
</dbReference>
<dbReference type="Ensembl" id="ENSSGRT00000077593.1">
    <property type="protein sequence ID" value="ENSSGRP00000072853.1"/>
    <property type="gene ID" value="ENSSGRG00000035325.1"/>
</dbReference>
<dbReference type="InterPro" id="IPR056533">
    <property type="entry name" value="KIF21A/B_hel_1"/>
</dbReference>
<feature type="compositionally biased region" description="Low complexity" evidence="19">
    <location>
        <begin position="507"/>
        <end position="521"/>
    </location>
</feature>
<sequence>MFLSLSRCHRIRPQLAKEKIEGCHICTFVTPGEPQLVLGKDKAFTYDYVFDMDSTQDTIYANCTEKLIEGCFEGYNATIFAYGQTGSGKTYTMGTGFDMAIPDEELGIIPRAVSHLYKGIEQRRQEAADQGRPVPEFKISAQFLELYNEEVLDLFDTTRDMEMRKQKSHIKIHEDASGSIYTVGVTTRTVSSELEMMQCLQLGALSRTTASTQMNVQSSRSHAIFTIHICQVRVCAPAENQDGETDNRLANSSSEVEEFETLTAKFHFVDLAGSERLKRTGATGDRAKEGISINCGLLALGNVISALGDRSKRSTHVPYRDSKLTRLLQDSLGGNSRTVMIACTSPSDQDFMETLNTLKYANRARNIKNKVVVNQDKASQQISALRTEIARLQVELMEYRTGKRMVGEDGLESINDMFHENSMLQIENNNLRMRVKAMQEAIDAQGARLTQLLSEQAYQVLSRAGEGSEEIGNMIQNYIKEIEDLRAKLLESEAVNENLRRNLTRASSRPPFYGSSGSFSPALLGPDPSRETSDIIEIAKKDLEKLKRKEKKKKKSDREEGDGEEDEEDVEEEEMDAEESSDESDSDLDEKEDFQADLANITCEIAIKQKLIDELENSQRRLHTLKQQYEQKLMMLQSKIRDTQLERDRVLHNMGSVESCSEDKTKRIKAEYEKKLGVMNKELQKLQAAQKEHARLLKNQSQYEKQLKKLQLDLAEMKKTKVRLMKQMKEQQEKSRMAESRRNREIATLKKDQRKQEHQLKLLEAQKRQQELILRRKTEEVSALRRQVRPMSGKVTRKGNLPETSQDLSHRAGRTYSASGAPNGTRLYHRRTIGVYSTRLARGKWQSLERRVSDIIMQRMTISNMETDMNRLLKQREELTRRRDKISRKRERLLAEEPEVEKDVQSLNEELESLLANIDYINDSISDCQANIMQMEEAKVRQLSKFFWCKLYIHSLISFFSLENGDDSSSDESTPSPAVEGNTLASDLMKLCGETKSRTKARRRTTTQMELLYVNNCDSGPDTPTRDFSVPLHPMAETSEVSGDLESAGNTVRDRDYMLPPAGLSSRMVKITGLTSFYKLALFPLSDRTCKVWNLVTGQEIMSLGGHPNNVVSVRYSSSLVFTVSTSYIKVWDIRDSAKCIRTLTSSGLVNTGDTCAASTNRTVTIPAGENQVNQIFLNPSGTVLYAAAGNSVRVWDLKRFVCTGKLMGHLGPVMCLTVDQTGNGQDLVITGSKDHYIKMFDVTEGAVGSISPTHNFEPPHYDGIESLVVQGDCLFSGSRDNGIKKWDLTRKDLLQQVPNAHRDWVCALGVVPASPILLSGCRGGVLKLWHTDTLSPLGELRGHESPINSISTNSSHLFTASDDRTVKIWRARGSLDGAADVADAIDEAVSN</sequence>
<accession>A0A672QAQ6</accession>
<keyword evidence="7 16" id="KW-0853">WD repeat</keyword>
<evidence type="ECO:0000313" key="21">
    <source>
        <dbReference type="Ensembl" id="ENSSGRP00000072853.1"/>
    </source>
</evidence>
<dbReference type="Pfam" id="PF00225">
    <property type="entry name" value="Kinesin"/>
    <property type="match status" value="1"/>
</dbReference>
<dbReference type="InterPro" id="IPR036322">
    <property type="entry name" value="WD40_repeat_dom_sf"/>
</dbReference>
<dbReference type="PROSITE" id="PS50067">
    <property type="entry name" value="KINESIN_MOTOR_2"/>
    <property type="match status" value="1"/>
</dbReference>
<keyword evidence="22" id="KW-1185">Reference proteome</keyword>
<dbReference type="GO" id="GO:0051231">
    <property type="term" value="P:spindle elongation"/>
    <property type="evidence" value="ECO:0007669"/>
    <property type="project" value="TreeGrafter"/>
</dbReference>
<dbReference type="Proteomes" id="UP000472262">
    <property type="component" value="Unassembled WGS sequence"/>
</dbReference>
<dbReference type="GO" id="GO:0007018">
    <property type="term" value="P:microtubule-based movement"/>
    <property type="evidence" value="ECO:0007669"/>
    <property type="project" value="InterPro"/>
</dbReference>
<evidence type="ECO:0000256" key="18">
    <source>
        <dbReference type="SAM" id="Coils"/>
    </source>
</evidence>
<keyword evidence="8" id="KW-0493">Microtubule</keyword>
<dbReference type="FunFam" id="2.130.10.10:FF:000233">
    <property type="entry name" value="Kinesin family member 21A"/>
    <property type="match status" value="1"/>
</dbReference>
<dbReference type="PANTHER" id="PTHR47969:SF31">
    <property type="entry name" value="KINESIN FAMILY MEMBER 21A"/>
    <property type="match status" value="1"/>
</dbReference>
<evidence type="ECO:0000256" key="15">
    <source>
        <dbReference type="ARBA" id="ARBA00023273"/>
    </source>
</evidence>
<dbReference type="GO" id="GO:0048731">
    <property type="term" value="P:system development"/>
    <property type="evidence" value="ECO:0007669"/>
    <property type="project" value="UniProtKB-ARBA"/>
</dbReference>
<dbReference type="SUPFAM" id="SSF50978">
    <property type="entry name" value="WD40 repeat-like"/>
    <property type="match status" value="1"/>
</dbReference>
<evidence type="ECO:0000313" key="22">
    <source>
        <dbReference type="Proteomes" id="UP000472262"/>
    </source>
</evidence>
<dbReference type="InterPro" id="IPR036961">
    <property type="entry name" value="Kinesin_motor_dom_sf"/>
</dbReference>
<dbReference type="Gene3D" id="3.40.850.10">
    <property type="entry name" value="Kinesin motor domain"/>
    <property type="match status" value="1"/>
</dbReference>
<proteinExistence type="inferred from homology"/>
<dbReference type="FunFam" id="3.40.850.10:FF:000011">
    <property type="entry name" value="Kinesin family member 21A"/>
    <property type="match status" value="1"/>
</dbReference>
<feature type="region of interest" description="Disordered" evidence="19">
    <location>
        <begin position="506"/>
        <end position="531"/>
    </location>
</feature>
<dbReference type="GO" id="GO:0008017">
    <property type="term" value="F:microtubule binding"/>
    <property type="evidence" value="ECO:0007669"/>
    <property type="project" value="InterPro"/>
</dbReference>